<reference evidence="2 3" key="1">
    <citation type="journal article" date="2011" name="J. Bacteriol.">
        <title>Draft genome sequence of the marine bacterium Streptomyces griseoaurantiacus M045, which produces novel manumycin-type antibiotics with a pABA core component.</title>
        <authorList>
            <person name="Li F."/>
            <person name="Jiang P."/>
            <person name="Zheng H."/>
            <person name="Wang S."/>
            <person name="Zhao G."/>
            <person name="Qin S."/>
            <person name="Liu Z."/>
        </authorList>
    </citation>
    <scope>NUCLEOTIDE SEQUENCE [LARGE SCALE GENOMIC DNA]</scope>
    <source>
        <strain evidence="2 3">M045</strain>
    </source>
</reference>
<comment type="caution">
    <text evidence="2">The sequence shown here is derived from an EMBL/GenBank/DDBJ whole genome shotgun (WGS) entry which is preliminary data.</text>
</comment>
<accession>F3NED1</accession>
<keyword evidence="3" id="KW-1185">Reference proteome</keyword>
<evidence type="ECO:0000256" key="1">
    <source>
        <dbReference type="SAM" id="MobiDB-lite"/>
    </source>
</evidence>
<name>F3NED1_9ACTN</name>
<protein>
    <submittedName>
        <fullName evidence="2">Uncharacterized protein</fullName>
    </submittedName>
</protein>
<dbReference type="Proteomes" id="UP000003022">
    <property type="component" value="Unassembled WGS sequence"/>
</dbReference>
<feature type="region of interest" description="Disordered" evidence="1">
    <location>
        <begin position="103"/>
        <end position="141"/>
    </location>
</feature>
<feature type="region of interest" description="Disordered" evidence="1">
    <location>
        <begin position="1"/>
        <end position="23"/>
    </location>
</feature>
<proteinExistence type="predicted"/>
<dbReference type="AlphaFoldDB" id="F3NED1"/>
<evidence type="ECO:0000313" key="3">
    <source>
        <dbReference type="Proteomes" id="UP000003022"/>
    </source>
</evidence>
<sequence length="141" mass="14434">MHGQHRDAPGAAGETQAGRGGACCRSTPEPVDVLAHGGVPPCSGRTGACRARWWAWLALRPGPTPERSTPFPADGVLPIYYPGSLNRSSSLASALRRRPCSGGLPRALSSRLPSVSGYPADGRAHVGGSCPQARTASAAPA</sequence>
<gene>
    <name evidence="2" type="ORF">SGM_1495</name>
</gene>
<dbReference type="EMBL" id="AEYX01000026">
    <property type="protein sequence ID" value="EGG48200.1"/>
    <property type="molecule type" value="Genomic_DNA"/>
</dbReference>
<dbReference type="STRING" id="996637.SGM_1495"/>
<organism evidence="2 3">
    <name type="scientific">Streptomyces griseoaurantiacus M045</name>
    <dbReference type="NCBI Taxonomy" id="996637"/>
    <lineage>
        <taxon>Bacteria</taxon>
        <taxon>Bacillati</taxon>
        <taxon>Actinomycetota</taxon>
        <taxon>Actinomycetes</taxon>
        <taxon>Kitasatosporales</taxon>
        <taxon>Streptomycetaceae</taxon>
        <taxon>Streptomyces</taxon>
        <taxon>Streptomyces aurantiacus group</taxon>
    </lineage>
</organism>
<evidence type="ECO:0000313" key="2">
    <source>
        <dbReference type="EMBL" id="EGG48200.1"/>
    </source>
</evidence>